<comment type="catalytic activity">
    <reaction evidence="4">
        <text>N-terminal L-glutamyl-[protein] + L-leucyl-tRNA(Leu) = N-terminal L-leucyl-L-glutamyl-[protein] + tRNA(Leu) + H(+)</text>
        <dbReference type="Rhea" id="RHEA:50412"/>
        <dbReference type="Rhea" id="RHEA-COMP:9613"/>
        <dbReference type="Rhea" id="RHEA-COMP:9622"/>
        <dbReference type="Rhea" id="RHEA-COMP:12664"/>
        <dbReference type="Rhea" id="RHEA-COMP:12668"/>
        <dbReference type="ChEBI" id="CHEBI:15378"/>
        <dbReference type="ChEBI" id="CHEBI:64721"/>
        <dbReference type="ChEBI" id="CHEBI:78442"/>
        <dbReference type="ChEBI" id="CHEBI:78494"/>
        <dbReference type="ChEBI" id="CHEBI:133041"/>
        <dbReference type="EC" id="2.3.2.29"/>
    </reaction>
</comment>
<feature type="domain" description="N-end rule aminoacyl transferase C-terminal" evidence="6">
    <location>
        <begin position="110"/>
        <end position="232"/>
    </location>
</feature>
<evidence type="ECO:0000256" key="1">
    <source>
        <dbReference type="ARBA" id="ARBA00022490"/>
    </source>
</evidence>
<comment type="catalytic activity">
    <reaction evidence="4">
        <text>N-terminal L-aspartyl-[protein] + L-leucyl-tRNA(Leu) = N-terminal L-leucyl-L-aspartyl-[protein] + tRNA(Leu) + H(+)</text>
        <dbReference type="Rhea" id="RHEA:50420"/>
        <dbReference type="Rhea" id="RHEA-COMP:9613"/>
        <dbReference type="Rhea" id="RHEA-COMP:9622"/>
        <dbReference type="Rhea" id="RHEA-COMP:12669"/>
        <dbReference type="Rhea" id="RHEA-COMP:12674"/>
        <dbReference type="ChEBI" id="CHEBI:15378"/>
        <dbReference type="ChEBI" id="CHEBI:64720"/>
        <dbReference type="ChEBI" id="CHEBI:78442"/>
        <dbReference type="ChEBI" id="CHEBI:78494"/>
        <dbReference type="ChEBI" id="CHEBI:133042"/>
        <dbReference type="EC" id="2.3.2.29"/>
    </reaction>
</comment>
<dbReference type="EMBL" id="NQYH01000001">
    <property type="protein sequence ID" value="RIY42001.1"/>
    <property type="molecule type" value="Genomic_DNA"/>
</dbReference>
<dbReference type="Pfam" id="PF04377">
    <property type="entry name" value="ATE_C"/>
    <property type="match status" value="1"/>
</dbReference>
<dbReference type="InterPro" id="IPR016181">
    <property type="entry name" value="Acyl_CoA_acyltransferase"/>
</dbReference>
<reference evidence="7 8" key="1">
    <citation type="submission" date="2017-08" db="EMBL/GenBank/DDBJ databases">
        <title>Pusillimonas indicus sp. nov., a member of the family Alcaligenaceae isolated from surface seawater.</title>
        <authorList>
            <person name="Li J."/>
        </authorList>
    </citation>
    <scope>NUCLEOTIDE SEQUENCE [LARGE SCALE GENOMIC DNA]</scope>
    <source>
        <strain evidence="7 8">L52-1-41</strain>
    </source>
</reference>
<keyword evidence="1 4" id="KW-0963">Cytoplasm</keyword>
<dbReference type="Pfam" id="PF04376">
    <property type="entry name" value="ATE_N"/>
    <property type="match status" value="1"/>
</dbReference>
<protein>
    <recommendedName>
        <fullName evidence="4">Aspartate/glutamate leucyltransferase</fullName>
        <ecNumber evidence="4">2.3.2.29</ecNumber>
    </recommendedName>
</protein>
<dbReference type="PANTHER" id="PTHR21367">
    <property type="entry name" value="ARGININE-TRNA-PROTEIN TRANSFERASE 1"/>
    <property type="match status" value="1"/>
</dbReference>
<dbReference type="InterPro" id="IPR017138">
    <property type="entry name" value="Asp_Glu_LeuTrfase"/>
</dbReference>
<dbReference type="GO" id="GO:0005737">
    <property type="term" value="C:cytoplasm"/>
    <property type="evidence" value="ECO:0007669"/>
    <property type="project" value="UniProtKB-SubCell"/>
</dbReference>
<dbReference type="InterPro" id="IPR007472">
    <property type="entry name" value="N-end_Aminoacyl_Trfase_C"/>
</dbReference>
<dbReference type="PANTHER" id="PTHR21367:SF1">
    <property type="entry name" value="ARGINYL-TRNA--PROTEIN TRANSFERASE 1"/>
    <property type="match status" value="1"/>
</dbReference>
<comment type="function">
    <text evidence="4">Functions in the N-end rule pathway of protein degradation where it conjugates Leu from its aminoacyl-tRNA to the N-termini of proteins containing an N-terminal aspartate or glutamate.</text>
</comment>
<dbReference type="InterPro" id="IPR007471">
    <property type="entry name" value="N-end_Aminoacyl_Trfase_N"/>
</dbReference>
<dbReference type="NCBIfam" id="NF002346">
    <property type="entry name" value="PRK01305.2-3"/>
    <property type="match status" value="1"/>
</dbReference>
<evidence type="ECO:0000259" key="5">
    <source>
        <dbReference type="Pfam" id="PF04376"/>
    </source>
</evidence>
<dbReference type="SUPFAM" id="SSF55729">
    <property type="entry name" value="Acyl-CoA N-acyltransferases (Nat)"/>
    <property type="match status" value="1"/>
</dbReference>
<sequence length="244" mass="28339">MSDPADLKCHSLQFYATASYPCSYLSGREARSQVAAPMHLITSNMYSRLVEQGFRRSGLFTYRPHCDNCHACKPIRLDVAAFSPNRTQRRIWKQHQNLRARTQPLAFKPEHFSLYQRYIQARHHDSGLDDDSEAQYNQFLLTSRVSSSLVEFREPAGGQLMMISIIDILDNGLSAVYTFFEPEAQGSLGTYGILWQIERCRALQLPWLYLGYWISESRKMAYKSQFHPHQIYVNGRWVNPHQLI</sequence>
<evidence type="ECO:0000256" key="2">
    <source>
        <dbReference type="ARBA" id="ARBA00022679"/>
    </source>
</evidence>
<dbReference type="PIRSF" id="PIRSF037208">
    <property type="entry name" value="ATE_pro_prd"/>
    <property type="match status" value="1"/>
</dbReference>
<evidence type="ECO:0000259" key="6">
    <source>
        <dbReference type="Pfam" id="PF04377"/>
    </source>
</evidence>
<dbReference type="NCBIfam" id="NF002342">
    <property type="entry name" value="PRK01305.1-3"/>
    <property type="match status" value="1"/>
</dbReference>
<organism evidence="7 8">
    <name type="scientific">Neopusillimonas maritima</name>
    <dbReference type="NCBI Taxonomy" id="2026239"/>
    <lineage>
        <taxon>Bacteria</taxon>
        <taxon>Pseudomonadati</taxon>
        <taxon>Pseudomonadota</taxon>
        <taxon>Betaproteobacteria</taxon>
        <taxon>Burkholderiales</taxon>
        <taxon>Alcaligenaceae</taxon>
        <taxon>Neopusillimonas</taxon>
    </lineage>
</organism>
<dbReference type="InterPro" id="IPR030700">
    <property type="entry name" value="N-end_Aminoacyl_Trfase"/>
</dbReference>
<dbReference type="EC" id="2.3.2.29" evidence="4"/>
<comment type="caution">
    <text evidence="7">The sequence shown here is derived from an EMBL/GenBank/DDBJ whole genome shotgun (WGS) entry which is preliminary data.</text>
</comment>
<dbReference type="GO" id="GO:0008914">
    <property type="term" value="F:leucyl-tRNA--protein transferase activity"/>
    <property type="evidence" value="ECO:0007669"/>
    <property type="project" value="UniProtKB-UniRule"/>
</dbReference>
<evidence type="ECO:0000256" key="3">
    <source>
        <dbReference type="ARBA" id="ARBA00023315"/>
    </source>
</evidence>
<gene>
    <name evidence="4" type="primary">bpt</name>
    <name evidence="7" type="ORF">CJP73_00705</name>
</gene>
<dbReference type="RefSeq" id="WP_119515226.1">
    <property type="nucleotide sequence ID" value="NZ_NQYH01000001.1"/>
</dbReference>
<dbReference type="AlphaFoldDB" id="A0A3A1YWV6"/>
<evidence type="ECO:0000256" key="4">
    <source>
        <dbReference type="HAMAP-Rule" id="MF_00689"/>
    </source>
</evidence>
<dbReference type="GO" id="GO:0004057">
    <property type="term" value="F:arginyl-tRNA--protein transferase activity"/>
    <property type="evidence" value="ECO:0007669"/>
    <property type="project" value="InterPro"/>
</dbReference>
<dbReference type="Proteomes" id="UP000266206">
    <property type="component" value="Unassembled WGS sequence"/>
</dbReference>
<accession>A0A3A1YWV6</accession>
<keyword evidence="2 4" id="KW-0808">Transferase</keyword>
<comment type="similarity">
    <text evidence="4">Belongs to the R-transferase family. Bpt subfamily.</text>
</comment>
<keyword evidence="3 4" id="KW-0012">Acyltransferase</keyword>
<dbReference type="HAMAP" id="MF_00689">
    <property type="entry name" value="Bpt"/>
    <property type="match status" value="1"/>
</dbReference>
<name>A0A3A1YWV6_9BURK</name>
<proteinExistence type="inferred from homology"/>
<comment type="subcellular location">
    <subcellularLocation>
        <location evidence="4">Cytoplasm</location>
    </subcellularLocation>
</comment>
<dbReference type="NCBIfam" id="NF002341">
    <property type="entry name" value="PRK01305.1-1"/>
    <property type="match status" value="1"/>
</dbReference>
<evidence type="ECO:0000313" key="8">
    <source>
        <dbReference type="Proteomes" id="UP000266206"/>
    </source>
</evidence>
<dbReference type="GO" id="GO:0071596">
    <property type="term" value="P:ubiquitin-dependent protein catabolic process via the N-end rule pathway"/>
    <property type="evidence" value="ECO:0007669"/>
    <property type="project" value="InterPro"/>
</dbReference>
<feature type="domain" description="N-end aminoacyl transferase N-terminal" evidence="5">
    <location>
        <begin position="20"/>
        <end position="90"/>
    </location>
</feature>
<dbReference type="OrthoDB" id="9782022at2"/>
<evidence type="ECO:0000313" key="7">
    <source>
        <dbReference type="EMBL" id="RIY42001.1"/>
    </source>
</evidence>